<dbReference type="EC" id="3.5.1.28" evidence="2"/>
<keyword evidence="6" id="KW-1185">Reference proteome</keyword>
<evidence type="ECO:0000256" key="2">
    <source>
        <dbReference type="ARBA" id="ARBA00011901"/>
    </source>
</evidence>
<evidence type="ECO:0000313" key="5">
    <source>
        <dbReference type="EMBL" id="MEM5500748.1"/>
    </source>
</evidence>
<dbReference type="PANTHER" id="PTHR30404">
    <property type="entry name" value="N-ACETYLMURAMOYL-L-ALANINE AMIDASE"/>
    <property type="match status" value="1"/>
</dbReference>
<dbReference type="SMART" id="SM00646">
    <property type="entry name" value="Ami_3"/>
    <property type="match status" value="1"/>
</dbReference>
<dbReference type="Gene3D" id="2.60.40.3500">
    <property type="match status" value="1"/>
</dbReference>
<keyword evidence="3" id="KW-0378">Hydrolase</keyword>
<evidence type="ECO:0000256" key="1">
    <source>
        <dbReference type="ARBA" id="ARBA00001561"/>
    </source>
</evidence>
<reference evidence="5 6" key="1">
    <citation type="submission" date="2024-03" db="EMBL/GenBank/DDBJ databases">
        <title>Community enrichment and isolation of bacterial strains for fucoidan degradation.</title>
        <authorList>
            <person name="Sichert A."/>
        </authorList>
    </citation>
    <scope>NUCLEOTIDE SEQUENCE [LARGE SCALE GENOMIC DNA]</scope>
    <source>
        <strain evidence="5 6">AS62</strain>
    </source>
</reference>
<dbReference type="SUPFAM" id="SSF53187">
    <property type="entry name" value="Zn-dependent exopeptidases"/>
    <property type="match status" value="1"/>
</dbReference>
<dbReference type="Proteomes" id="UP001477870">
    <property type="component" value="Unassembled WGS sequence"/>
</dbReference>
<dbReference type="InterPro" id="IPR050695">
    <property type="entry name" value="N-acetylmuramoyl_amidase_3"/>
</dbReference>
<comment type="catalytic activity">
    <reaction evidence="1">
        <text>Hydrolyzes the link between N-acetylmuramoyl residues and L-amino acid residues in certain cell-wall glycopeptides.</text>
        <dbReference type="EC" id="3.5.1.28"/>
    </reaction>
</comment>
<evidence type="ECO:0000313" key="6">
    <source>
        <dbReference type="Proteomes" id="UP001477870"/>
    </source>
</evidence>
<evidence type="ECO:0000259" key="4">
    <source>
        <dbReference type="SMART" id="SM00646"/>
    </source>
</evidence>
<dbReference type="Gene3D" id="3.40.630.40">
    <property type="entry name" value="Zn-dependent exopeptidases"/>
    <property type="match status" value="1"/>
</dbReference>
<protein>
    <recommendedName>
        <fullName evidence="2">N-acetylmuramoyl-L-alanine amidase</fullName>
        <ecNumber evidence="2">3.5.1.28</ecNumber>
    </recommendedName>
</protein>
<dbReference type="Pfam" id="PF01520">
    <property type="entry name" value="Amidase_3"/>
    <property type="match status" value="1"/>
</dbReference>
<dbReference type="PANTHER" id="PTHR30404:SF0">
    <property type="entry name" value="N-ACETYLMURAMOYL-L-ALANINE AMIDASE AMIC"/>
    <property type="match status" value="1"/>
</dbReference>
<evidence type="ECO:0000256" key="3">
    <source>
        <dbReference type="ARBA" id="ARBA00022801"/>
    </source>
</evidence>
<dbReference type="CDD" id="cd02696">
    <property type="entry name" value="MurNAc-LAA"/>
    <property type="match status" value="1"/>
</dbReference>
<dbReference type="InterPro" id="IPR002508">
    <property type="entry name" value="MurNAc-LAA_cat"/>
</dbReference>
<sequence length="412" mass="45831">MVFVRKIFALLLLIGWLIGGLTVAYAQHTNVPLALSAKVEGGDEDMSITLIFDRKVDMVPQLLNHPWRLVLDFERLGFGFEIDQKDWSGFASDMRWGDMSDVNSRIIFEMDKPFRIAEIKAQENKGNDTFSLVLSLKQSDSDTFNAAMIDNMRTNAVVQRDTKSDRLGVSAKPVVSKKFTVVLDPGHGGIDSGAVGRHQTLEKEIVLAFAKELKARFDAEGNVEAILTRDSDVFIPLNDRVQFARQSNADLFISIHADSIRENYVRGATVYTISDKASDSVAASIAESENRADEIGGINFADEPEDVADILVDLARRETLGFSVQFARLAVSKLQEETKMINNPHRHAGFRVLRAPDVPSVLIELGYLSNAEDEKQLTQASWRAKIVNQIAESVSRFAELSGRRLSVANEKE</sequence>
<name>A0ABU9T4T5_9HYPH</name>
<dbReference type="RefSeq" id="WP_162150934.1">
    <property type="nucleotide sequence ID" value="NZ_JBBMQO010000002.1"/>
</dbReference>
<feature type="domain" description="MurNAc-LAA" evidence="4">
    <location>
        <begin position="241"/>
        <end position="395"/>
    </location>
</feature>
<gene>
    <name evidence="5" type="ORF">WNY59_04005</name>
</gene>
<accession>A0ABU9T4T5</accession>
<proteinExistence type="predicted"/>
<dbReference type="EMBL" id="JBBMQO010000002">
    <property type="protein sequence ID" value="MEM5500748.1"/>
    <property type="molecule type" value="Genomic_DNA"/>
</dbReference>
<organism evidence="5 6">
    <name type="scientific">Ahrensia kielensis</name>
    <dbReference type="NCBI Taxonomy" id="76980"/>
    <lineage>
        <taxon>Bacteria</taxon>
        <taxon>Pseudomonadati</taxon>
        <taxon>Pseudomonadota</taxon>
        <taxon>Alphaproteobacteria</taxon>
        <taxon>Hyphomicrobiales</taxon>
        <taxon>Ahrensiaceae</taxon>
        <taxon>Ahrensia</taxon>
    </lineage>
</organism>
<comment type="caution">
    <text evidence="5">The sequence shown here is derived from an EMBL/GenBank/DDBJ whole genome shotgun (WGS) entry which is preliminary data.</text>
</comment>